<evidence type="ECO:0000313" key="3">
    <source>
        <dbReference type="Proteomes" id="UP000463951"/>
    </source>
</evidence>
<feature type="region of interest" description="Disordered" evidence="1">
    <location>
        <begin position="36"/>
        <end position="81"/>
    </location>
</feature>
<gene>
    <name evidence="2" type="ORF">SSPO_002310</name>
</gene>
<feature type="region of interest" description="Disordered" evidence="1">
    <location>
        <begin position="226"/>
        <end position="249"/>
    </location>
</feature>
<feature type="compositionally biased region" description="Basic and acidic residues" evidence="1">
    <location>
        <begin position="52"/>
        <end position="74"/>
    </location>
</feature>
<sequence length="249" mass="26799">MYPAAIPETAVENTGTPAESEASPNFRDRFLHARATGARGAPPEFGMSVDAAESRLRRRDTVRDRPGGPAERRPPWKAARAPLVTLRGPRVPVRPQTRTTGYAVACPAAVFALHGVIVSVRQPREARRIPDGARDLGVRHRGVRSVPKALRGLPPGALPLWNFSHFVVPGRIDGRRVHPADPQSCRADTLMRGPGTTLVVIAHRLTAVEDTGRIVVLDEGRVVQAGRHDASPAHDGPCRSSVRPGGEGE</sequence>
<proteinExistence type="predicted"/>
<dbReference type="AlphaFoldDB" id="A0A499UAE2"/>
<name>A0A499UAE2_9ACTN</name>
<reference evidence="2 3" key="1">
    <citation type="journal article" date="2020" name="Int. J. Syst. Evol. Microbiol.">
        <title>Reclassification of Streptomyces castelarensis and Streptomyces sporoclivatus as later heterotypic synonyms of Streptomyces antimycoticus.</title>
        <authorList>
            <person name="Komaki H."/>
            <person name="Tamura T."/>
        </authorList>
    </citation>
    <scope>NUCLEOTIDE SEQUENCE [LARGE SCALE GENOMIC DNA]</scope>
    <source>
        <strain evidence="2 3">NBRC 100767</strain>
    </source>
</reference>
<evidence type="ECO:0000256" key="1">
    <source>
        <dbReference type="SAM" id="MobiDB-lite"/>
    </source>
</evidence>
<dbReference type="InterPro" id="IPR027417">
    <property type="entry name" value="P-loop_NTPase"/>
</dbReference>
<accession>A0A499UAE2</accession>
<dbReference type="EMBL" id="AP019620">
    <property type="protein sequence ID" value="BBJ37513.1"/>
    <property type="molecule type" value="Genomic_DNA"/>
</dbReference>
<dbReference type="Proteomes" id="UP000463951">
    <property type="component" value="Chromosome"/>
</dbReference>
<evidence type="ECO:0000313" key="2">
    <source>
        <dbReference type="EMBL" id="BBJ37513.1"/>
    </source>
</evidence>
<organism evidence="2 3">
    <name type="scientific">Streptomyces antimycoticus</name>
    <dbReference type="NCBI Taxonomy" id="68175"/>
    <lineage>
        <taxon>Bacteria</taxon>
        <taxon>Bacillati</taxon>
        <taxon>Actinomycetota</taxon>
        <taxon>Actinomycetes</taxon>
        <taxon>Kitasatosporales</taxon>
        <taxon>Streptomycetaceae</taxon>
        <taxon>Streptomyces</taxon>
        <taxon>Streptomyces violaceusniger group</taxon>
    </lineage>
</organism>
<dbReference type="Gene3D" id="3.40.50.300">
    <property type="entry name" value="P-loop containing nucleotide triphosphate hydrolases"/>
    <property type="match status" value="1"/>
</dbReference>
<dbReference type="SUPFAM" id="SSF52540">
    <property type="entry name" value="P-loop containing nucleoside triphosphate hydrolases"/>
    <property type="match status" value="1"/>
</dbReference>
<protein>
    <submittedName>
        <fullName evidence="2">Uncharacterized protein</fullName>
    </submittedName>
</protein>
<feature type="region of interest" description="Disordered" evidence="1">
    <location>
        <begin position="1"/>
        <end position="24"/>
    </location>
</feature>